<reference evidence="2" key="2">
    <citation type="submission" date="2020-09" db="EMBL/GenBank/DDBJ databases">
        <authorList>
            <person name="Sun Q."/>
            <person name="Zhou Y."/>
        </authorList>
    </citation>
    <scope>NUCLEOTIDE SEQUENCE</scope>
    <source>
        <strain evidence="2">CGMCC 4.7278</strain>
    </source>
</reference>
<feature type="transmembrane region" description="Helical" evidence="1">
    <location>
        <begin position="161"/>
        <end position="182"/>
    </location>
</feature>
<dbReference type="PANTHER" id="PTHR34989">
    <property type="entry name" value="PROTEIN HDED"/>
    <property type="match status" value="1"/>
</dbReference>
<dbReference type="PANTHER" id="PTHR34989:SF1">
    <property type="entry name" value="PROTEIN HDED"/>
    <property type="match status" value="1"/>
</dbReference>
<keyword evidence="1" id="KW-1133">Transmembrane helix</keyword>
<feature type="transmembrane region" description="Helical" evidence="1">
    <location>
        <begin position="136"/>
        <end position="155"/>
    </location>
</feature>
<feature type="transmembrane region" description="Helical" evidence="1">
    <location>
        <begin position="45"/>
        <end position="65"/>
    </location>
</feature>
<protein>
    <submittedName>
        <fullName evidence="2">Membrane protein</fullName>
    </submittedName>
</protein>
<accession>A0A917Q8Q9</accession>
<dbReference type="EMBL" id="BMMW01000001">
    <property type="protein sequence ID" value="GGK36762.1"/>
    <property type="molecule type" value="Genomic_DNA"/>
</dbReference>
<feature type="transmembrane region" description="Helical" evidence="1">
    <location>
        <begin position="101"/>
        <end position="124"/>
    </location>
</feature>
<reference evidence="2" key="1">
    <citation type="journal article" date="2014" name="Int. J. Syst. Evol. Microbiol.">
        <title>Complete genome sequence of Corynebacterium casei LMG S-19264T (=DSM 44701T), isolated from a smear-ripened cheese.</title>
        <authorList>
            <consortium name="US DOE Joint Genome Institute (JGI-PGF)"/>
            <person name="Walter F."/>
            <person name="Albersmeier A."/>
            <person name="Kalinowski J."/>
            <person name="Ruckert C."/>
        </authorList>
    </citation>
    <scope>NUCLEOTIDE SEQUENCE</scope>
    <source>
        <strain evidence="2">CGMCC 4.7278</strain>
    </source>
</reference>
<name>A0A917Q8Q9_9NOCA</name>
<dbReference type="GO" id="GO:0005886">
    <property type="term" value="C:plasma membrane"/>
    <property type="evidence" value="ECO:0007669"/>
    <property type="project" value="TreeGrafter"/>
</dbReference>
<keyword evidence="1" id="KW-0472">Membrane</keyword>
<evidence type="ECO:0000313" key="3">
    <source>
        <dbReference type="Proteomes" id="UP000612956"/>
    </source>
</evidence>
<keyword evidence="1" id="KW-0812">Transmembrane</keyword>
<dbReference type="RefSeq" id="WP_188827098.1">
    <property type="nucleotide sequence ID" value="NZ_BMMW01000001.1"/>
</dbReference>
<feature type="transmembrane region" description="Helical" evidence="1">
    <location>
        <begin position="21"/>
        <end position="39"/>
    </location>
</feature>
<dbReference type="Proteomes" id="UP000612956">
    <property type="component" value="Unassembled WGS sequence"/>
</dbReference>
<dbReference type="InterPro" id="IPR052712">
    <property type="entry name" value="Acid_resist_chaperone_HdeD"/>
</dbReference>
<dbReference type="Pfam" id="PF03729">
    <property type="entry name" value="DUF308"/>
    <property type="match status" value="2"/>
</dbReference>
<gene>
    <name evidence="2" type="ORF">GCM10011591_05530</name>
</gene>
<sequence length="205" mass="21927">MTTNTVLESPLAALAKKTWQTILVTGLLAVILGIIVLVWPGPSLLVAGVLFGIYMVVSGIFQLVAAFTHLPSTSFRVLSFISGILSLIIGVFCFRDDVTSIVLLALWIGIIWLFRGIAVLFSAASDQGVPGRGWQIFYGIISAIAGVILIVWPIASITTLMLVAGIFLIVIGIMEIITSFGVRKDSHVIDRAVHGSYPNYAAVQG</sequence>
<keyword evidence="3" id="KW-1185">Reference proteome</keyword>
<proteinExistence type="predicted"/>
<evidence type="ECO:0000256" key="1">
    <source>
        <dbReference type="SAM" id="Phobius"/>
    </source>
</evidence>
<evidence type="ECO:0000313" key="2">
    <source>
        <dbReference type="EMBL" id="GGK36762.1"/>
    </source>
</evidence>
<feature type="transmembrane region" description="Helical" evidence="1">
    <location>
        <begin position="77"/>
        <end position="95"/>
    </location>
</feature>
<dbReference type="AlphaFoldDB" id="A0A917Q8Q9"/>
<comment type="caution">
    <text evidence="2">The sequence shown here is derived from an EMBL/GenBank/DDBJ whole genome shotgun (WGS) entry which is preliminary data.</text>
</comment>
<dbReference type="InterPro" id="IPR005325">
    <property type="entry name" value="DUF308_memb"/>
</dbReference>
<organism evidence="2 3">
    <name type="scientific">Nocardia camponoti</name>
    <dbReference type="NCBI Taxonomy" id="1616106"/>
    <lineage>
        <taxon>Bacteria</taxon>
        <taxon>Bacillati</taxon>
        <taxon>Actinomycetota</taxon>
        <taxon>Actinomycetes</taxon>
        <taxon>Mycobacteriales</taxon>
        <taxon>Nocardiaceae</taxon>
        <taxon>Nocardia</taxon>
    </lineage>
</organism>